<evidence type="ECO:0000313" key="2">
    <source>
        <dbReference type="Proteomes" id="UP000683925"/>
    </source>
</evidence>
<keyword evidence="2" id="KW-1185">Reference proteome</keyword>
<dbReference type="AlphaFoldDB" id="A0A8S1XXV1"/>
<organism evidence="1 2">
    <name type="scientific">Paramecium octaurelia</name>
    <dbReference type="NCBI Taxonomy" id="43137"/>
    <lineage>
        <taxon>Eukaryota</taxon>
        <taxon>Sar</taxon>
        <taxon>Alveolata</taxon>
        <taxon>Ciliophora</taxon>
        <taxon>Intramacronucleata</taxon>
        <taxon>Oligohymenophorea</taxon>
        <taxon>Peniculida</taxon>
        <taxon>Parameciidae</taxon>
        <taxon>Paramecium</taxon>
    </lineage>
</organism>
<dbReference type="Proteomes" id="UP000683925">
    <property type="component" value="Unassembled WGS sequence"/>
</dbReference>
<gene>
    <name evidence="1" type="ORF">POCTA_138.1.T1340175</name>
</gene>
<name>A0A8S1XXV1_PAROT</name>
<proteinExistence type="predicted"/>
<protein>
    <submittedName>
        <fullName evidence="1">Uncharacterized protein</fullName>
    </submittedName>
</protein>
<evidence type="ECO:0000313" key="1">
    <source>
        <dbReference type="EMBL" id="CAD8205162.1"/>
    </source>
</evidence>
<accession>A0A8S1XXV1</accession>
<sequence>MKLVKSTWANWSRKIVQSVMVNERRFYIFKRNLIRQK</sequence>
<reference evidence="1" key="1">
    <citation type="submission" date="2021-01" db="EMBL/GenBank/DDBJ databases">
        <authorList>
            <consortium name="Genoscope - CEA"/>
            <person name="William W."/>
        </authorList>
    </citation>
    <scope>NUCLEOTIDE SEQUENCE</scope>
</reference>
<comment type="caution">
    <text evidence="1">The sequence shown here is derived from an EMBL/GenBank/DDBJ whole genome shotgun (WGS) entry which is preliminary data.</text>
</comment>
<dbReference type="EMBL" id="CAJJDP010000135">
    <property type="protein sequence ID" value="CAD8205162.1"/>
    <property type="molecule type" value="Genomic_DNA"/>
</dbReference>